<dbReference type="OrthoDB" id="9815900at2"/>
<dbReference type="PANTHER" id="PTHR16263">
    <property type="entry name" value="TETRATRICOPEPTIDE REPEAT PROTEIN 38"/>
    <property type="match status" value="1"/>
</dbReference>
<proteinExistence type="inferred from homology"/>
<sequence length="432" mass="46521">MAPLSDLYGNALTTSSARAAEDYSTGLHRLLAAQCDMVAPFEDAIAADPQFALAHAGHARALQNVNDATGARAAIKTASALSEGCTEREQSHIHCLGLLITGKTADAYAAIRSHVESYPRDAMVAQTCSSIFGLIGFSGQPGREAEMLAFNAALLPHYGEDDWWCLSQYAFALCETGNLTKAGRAIDRSLALNPDNANGAHIRSHIWYEAGETKTGTDYLTHWLSGYDRRGMMHGHLSWHVALWSLEQGDTAQMWQIVDADVAPGSALGLPINVLTDTASILFRAEVAGETVAPERWHQISAYASRFYPKCSNAFIDMHAALAHAMAGQSEPLHEIIHNPAGPAADLVPDVARACQHIAAQEWAAAAHHLTCCMADHARIGGSRAQRDLLEHALLTCLLKQGQSQEARQILALRRPLLAASSPWRGLADVKA</sequence>
<accession>A0A1X7BUQ2</accession>
<dbReference type="RefSeq" id="WP_085801313.1">
    <property type="nucleotide sequence ID" value="NZ_FWXB01000013.1"/>
</dbReference>
<evidence type="ECO:0000256" key="1">
    <source>
        <dbReference type="ARBA" id="ARBA00005857"/>
    </source>
</evidence>
<name>A0A1X7BUQ2_9RHOB</name>
<dbReference type="PANTHER" id="PTHR16263:SF4">
    <property type="entry name" value="TETRATRICOPEPTIDE REPEAT PROTEIN 38"/>
    <property type="match status" value="1"/>
</dbReference>
<gene>
    <name evidence="5" type="ORF">ROA7745_03212</name>
</gene>
<keyword evidence="4" id="KW-0802">TPR repeat</keyword>
<dbReference type="Proteomes" id="UP000193224">
    <property type="component" value="Unassembled WGS sequence"/>
</dbReference>
<reference evidence="5 6" key="1">
    <citation type="submission" date="2017-03" db="EMBL/GenBank/DDBJ databases">
        <authorList>
            <person name="Afonso C.L."/>
            <person name="Miller P.J."/>
            <person name="Scott M.A."/>
            <person name="Spackman E."/>
            <person name="Goraichik I."/>
            <person name="Dimitrov K.M."/>
            <person name="Suarez D.L."/>
            <person name="Swayne D.E."/>
        </authorList>
    </citation>
    <scope>NUCLEOTIDE SEQUENCE [LARGE SCALE GENOMIC DNA]</scope>
    <source>
        <strain evidence="5 6">CECT 7745</strain>
    </source>
</reference>
<evidence type="ECO:0000256" key="4">
    <source>
        <dbReference type="ARBA" id="ARBA00022803"/>
    </source>
</evidence>
<dbReference type="SUPFAM" id="SSF48452">
    <property type="entry name" value="TPR-like"/>
    <property type="match status" value="1"/>
</dbReference>
<evidence type="ECO:0000313" key="6">
    <source>
        <dbReference type="Proteomes" id="UP000193224"/>
    </source>
</evidence>
<dbReference type="AlphaFoldDB" id="A0A1X7BUQ2"/>
<keyword evidence="3" id="KW-0677">Repeat</keyword>
<evidence type="ECO:0000313" key="5">
    <source>
        <dbReference type="EMBL" id="SMC13366.1"/>
    </source>
</evidence>
<evidence type="ECO:0000256" key="3">
    <source>
        <dbReference type="ARBA" id="ARBA00022737"/>
    </source>
</evidence>
<dbReference type="InterPro" id="IPR033891">
    <property type="entry name" value="TTC38"/>
</dbReference>
<comment type="similarity">
    <text evidence="1">Belongs to the TTC38 family.</text>
</comment>
<dbReference type="Gene3D" id="1.25.40.10">
    <property type="entry name" value="Tetratricopeptide repeat domain"/>
    <property type="match status" value="1"/>
</dbReference>
<dbReference type="CDD" id="cd05804">
    <property type="entry name" value="StaR_like"/>
    <property type="match status" value="1"/>
</dbReference>
<dbReference type="InterPro" id="IPR011990">
    <property type="entry name" value="TPR-like_helical_dom_sf"/>
</dbReference>
<protein>
    <recommendedName>
        <fullName evidence="2">Tetratricopeptide repeat protein 38</fullName>
    </recommendedName>
</protein>
<dbReference type="EMBL" id="FWXB01000013">
    <property type="protein sequence ID" value="SMC13366.1"/>
    <property type="molecule type" value="Genomic_DNA"/>
</dbReference>
<evidence type="ECO:0000256" key="2">
    <source>
        <dbReference type="ARBA" id="ARBA00019992"/>
    </source>
</evidence>
<keyword evidence="6" id="KW-1185">Reference proteome</keyword>
<organism evidence="5 6">
    <name type="scientific">Roseovarius aestuarii</name>
    <dbReference type="NCBI Taxonomy" id="475083"/>
    <lineage>
        <taxon>Bacteria</taxon>
        <taxon>Pseudomonadati</taxon>
        <taxon>Pseudomonadota</taxon>
        <taxon>Alphaproteobacteria</taxon>
        <taxon>Rhodobacterales</taxon>
        <taxon>Roseobacteraceae</taxon>
        <taxon>Roseovarius</taxon>
    </lineage>
</organism>